<name>A0A9E8SL98_9BACT</name>
<reference evidence="1" key="1">
    <citation type="submission" date="2022-11" db="EMBL/GenBank/DDBJ databases">
        <title>Dyadobacter pollutisoli sp. nov., isolated from plastic dumped soil.</title>
        <authorList>
            <person name="Kim J.M."/>
            <person name="Kim K.R."/>
            <person name="Lee J.K."/>
            <person name="Hao L."/>
            <person name="Jeon C.O."/>
        </authorList>
    </citation>
    <scope>NUCLEOTIDE SEQUENCE</scope>
    <source>
        <strain evidence="1">U1</strain>
    </source>
</reference>
<dbReference type="RefSeq" id="WP_244819537.1">
    <property type="nucleotide sequence ID" value="NZ_CP112998.1"/>
</dbReference>
<dbReference type="EMBL" id="CP112998">
    <property type="protein sequence ID" value="WAC13350.1"/>
    <property type="molecule type" value="Genomic_DNA"/>
</dbReference>
<dbReference type="NCBIfam" id="NF047593">
    <property type="entry name" value="IS66_ISAeme5_TnpA"/>
    <property type="match status" value="1"/>
</dbReference>
<dbReference type="AlphaFoldDB" id="A0A9E8SL98"/>
<protein>
    <submittedName>
        <fullName evidence="1">Uncharacterized protein</fullName>
    </submittedName>
</protein>
<dbReference type="KEGG" id="dpf:ON006_05180"/>
<gene>
    <name evidence="1" type="ORF">ON006_05180</name>
</gene>
<sequence length="100" mass="12038">MKIEQSKSQQRYQQLYRRWKDSGKGVRVFCQQESIKYSTFRYWIKRLETGSVSRQDFIEMKLDRVEVKSSHPLAELRLTEKGTFIFYELPEPAWVKALLS</sequence>
<evidence type="ECO:0000313" key="2">
    <source>
        <dbReference type="Proteomes" id="UP001164653"/>
    </source>
</evidence>
<organism evidence="1 2">
    <name type="scientific">Dyadobacter pollutisoli</name>
    <dbReference type="NCBI Taxonomy" id="2910158"/>
    <lineage>
        <taxon>Bacteria</taxon>
        <taxon>Pseudomonadati</taxon>
        <taxon>Bacteroidota</taxon>
        <taxon>Cytophagia</taxon>
        <taxon>Cytophagales</taxon>
        <taxon>Spirosomataceae</taxon>
        <taxon>Dyadobacter</taxon>
    </lineage>
</organism>
<proteinExistence type="predicted"/>
<accession>A0A9E8SL98</accession>
<dbReference type="Proteomes" id="UP001164653">
    <property type="component" value="Chromosome"/>
</dbReference>
<evidence type="ECO:0000313" key="1">
    <source>
        <dbReference type="EMBL" id="WAC13350.1"/>
    </source>
</evidence>
<keyword evidence="2" id="KW-1185">Reference proteome</keyword>